<evidence type="ECO:0000313" key="3">
    <source>
        <dbReference type="Proteomes" id="UP000027341"/>
    </source>
</evidence>
<accession>A0A066ZRD3</accession>
<dbReference type="AlphaFoldDB" id="A0A066ZRD3"/>
<comment type="caution">
    <text evidence="2">The sequence shown here is derived from an EMBL/GenBank/DDBJ whole genome shotgun (WGS) entry which is preliminary data.</text>
</comment>
<dbReference type="STRING" id="28885.EI16_07145"/>
<dbReference type="Pfam" id="PF13729">
    <property type="entry name" value="TraF_2"/>
    <property type="match status" value="1"/>
</dbReference>
<sequence length="435" mass="46099">MKKHVLLSCVLAACATGANAAPSSYMPIGPNITYGDASNSNTIYSPLANPAYNAINKSDTGGYRVGLGAGFQIGVESHGLQGYSDYFKDNIQSILDKTYTNSTDANNAKNQLQSNLNTYFSNYNNGNIAATAGVTIPLLIKSGSFSGGLSLDISKQAATKVNVVDNTSTAIVVTATPNGSNYDLSVNSGAAAWNLSYKELTEVALGYGTNIISNNNSTLSVGVTARYLSLLSNTKMVDFSQVVSDNSGSGSKDTGDYLSDLNTGSSETAITADVGINWIHENYSLGLVGMNLTSPKFKTHNLSTTSASTAFASYIESDFTLKPQYRVTGQINTASRHWTIAGSYDLAKANDLNNQDTQWWSASASYATNSAWYVPDVRLGMRGNLAGNKYTYTDVGLTFGFLNLDVATTTTDFSGVINKQKDAGLIASAGIEFDF</sequence>
<dbReference type="EMBL" id="JMIU01000001">
    <property type="protein sequence ID" value="KDN96057.1"/>
    <property type="molecule type" value="Genomic_DNA"/>
</dbReference>
<dbReference type="Proteomes" id="UP000027341">
    <property type="component" value="Unassembled WGS sequence"/>
</dbReference>
<protein>
    <submittedName>
        <fullName evidence="2">Uncharacterized protein</fullName>
    </submittedName>
</protein>
<keyword evidence="1" id="KW-0732">Signal</keyword>
<dbReference type="RefSeq" id="WP_029911385.1">
    <property type="nucleotide sequence ID" value="NZ_AP020335.1"/>
</dbReference>
<proteinExistence type="predicted"/>
<reference evidence="2 3" key="1">
    <citation type="submission" date="2014-04" db="EMBL/GenBank/DDBJ databases">
        <title>Draft genome sequence of Hydrogenovibrio marinus MH-110, a model organism for aerobic H2 metabolism.</title>
        <authorList>
            <person name="Cha H.J."/>
            <person name="Jo B.H."/>
            <person name="Hwang B.H."/>
        </authorList>
    </citation>
    <scope>NUCLEOTIDE SEQUENCE [LARGE SCALE GENOMIC DNA]</scope>
    <source>
        <strain evidence="2 3">MH-110</strain>
    </source>
</reference>
<evidence type="ECO:0000256" key="1">
    <source>
        <dbReference type="SAM" id="SignalP"/>
    </source>
</evidence>
<organism evidence="2 3">
    <name type="scientific">Hydrogenovibrio marinus</name>
    <dbReference type="NCBI Taxonomy" id="28885"/>
    <lineage>
        <taxon>Bacteria</taxon>
        <taxon>Pseudomonadati</taxon>
        <taxon>Pseudomonadota</taxon>
        <taxon>Gammaproteobacteria</taxon>
        <taxon>Thiotrichales</taxon>
        <taxon>Piscirickettsiaceae</taxon>
        <taxon>Hydrogenovibrio</taxon>
    </lineage>
</organism>
<name>A0A066ZRD3_HYDMR</name>
<gene>
    <name evidence="2" type="ORF">EI16_07145</name>
</gene>
<feature type="signal peptide" evidence="1">
    <location>
        <begin position="1"/>
        <end position="20"/>
    </location>
</feature>
<evidence type="ECO:0000313" key="2">
    <source>
        <dbReference type="EMBL" id="KDN96057.1"/>
    </source>
</evidence>
<feature type="chain" id="PRO_5001635914" evidence="1">
    <location>
        <begin position="21"/>
        <end position="435"/>
    </location>
</feature>
<dbReference type="InterPro" id="IPR032811">
    <property type="entry name" value="Put_conjugal_transfer"/>
</dbReference>
<keyword evidence="3" id="KW-1185">Reference proteome</keyword>